<name>A0ACC0GDC7_9ERIC</name>
<gene>
    <name evidence="1" type="ORF">LOK49_LG10G01637</name>
</gene>
<comment type="caution">
    <text evidence="1">The sequence shown here is derived from an EMBL/GenBank/DDBJ whole genome shotgun (WGS) entry which is preliminary data.</text>
</comment>
<reference evidence="1 2" key="1">
    <citation type="journal article" date="2022" name="Plant J.">
        <title>Chromosome-level genome of Camellia lanceoleosa provides a valuable resource for understanding genome evolution and self-incompatibility.</title>
        <authorList>
            <person name="Gong W."/>
            <person name="Xiao S."/>
            <person name="Wang L."/>
            <person name="Liao Z."/>
            <person name="Chang Y."/>
            <person name="Mo W."/>
            <person name="Hu G."/>
            <person name="Li W."/>
            <person name="Zhao G."/>
            <person name="Zhu H."/>
            <person name="Hu X."/>
            <person name="Ji K."/>
            <person name="Xiang X."/>
            <person name="Song Q."/>
            <person name="Yuan D."/>
            <person name="Jin S."/>
            <person name="Zhang L."/>
        </authorList>
    </citation>
    <scope>NUCLEOTIDE SEQUENCE [LARGE SCALE GENOMIC DNA]</scope>
    <source>
        <strain evidence="1">SQ_2022a</strain>
    </source>
</reference>
<organism evidence="1 2">
    <name type="scientific">Camellia lanceoleosa</name>
    <dbReference type="NCBI Taxonomy" id="1840588"/>
    <lineage>
        <taxon>Eukaryota</taxon>
        <taxon>Viridiplantae</taxon>
        <taxon>Streptophyta</taxon>
        <taxon>Embryophyta</taxon>
        <taxon>Tracheophyta</taxon>
        <taxon>Spermatophyta</taxon>
        <taxon>Magnoliopsida</taxon>
        <taxon>eudicotyledons</taxon>
        <taxon>Gunneridae</taxon>
        <taxon>Pentapetalae</taxon>
        <taxon>asterids</taxon>
        <taxon>Ericales</taxon>
        <taxon>Theaceae</taxon>
        <taxon>Camellia</taxon>
    </lineage>
</organism>
<sequence>MASLFHFPSFFSPSSHKLFPLPLPLPLHSLHTDHTLHHIHHHHHSNPTIFASSIKKPRASRKVRSNADLCNDIREFLSVAGFPDGHVPSMKELSLHGRQDLANIIRRRGYKLIKELLATSTKSDGKGSDPEEVLVEKQDISGKCEYESTEGPGEMVGDMTEDASSLSEVSVKQNDLNSANGENNDYAFSSDSKSCMAIESSTNSSLQEKVAKFIQNGKLDAIEDDGFGILNEIAANDGKKFVESEDVTKELSSFGQDVSPSKQVVLHASGKNTSRNDYFSSERLFSGDHEDLDVETIKMENQTEVDHLKFMLHQKELELSRLKEQVEKEKHALSTLQTKAETEISKAQKLIMEKDAELHAAEESLSGLEEVEVQYRGDGETVELAGSFNGWHHRITMDPQPSSSILDAIGSRKSRLWTTVLWLYPGTYEIKFIVDGQWRIDPQRESVTSGSMQNNILRVNG</sequence>
<protein>
    <submittedName>
        <fullName evidence="1">Uncharacterized protein</fullName>
    </submittedName>
</protein>
<accession>A0ACC0GDC7</accession>
<dbReference type="Proteomes" id="UP001060215">
    <property type="component" value="Chromosome 10"/>
</dbReference>
<proteinExistence type="predicted"/>
<keyword evidence="2" id="KW-1185">Reference proteome</keyword>
<dbReference type="EMBL" id="CM045767">
    <property type="protein sequence ID" value="KAI7998509.1"/>
    <property type="molecule type" value="Genomic_DNA"/>
</dbReference>
<evidence type="ECO:0000313" key="2">
    <source>
        <dbReference type="Proteomes" id="UP001060215"/>
    </source>
</evidence>
<evidence type="ECO:0000313" key="1">
    <source>
        <dbReference type="EMBL" id="KAI7998509.1"/>
    </source>
</evidence>